<dbReference type="InterPro" id="IPR002307">
    <property type="entry name" value="Tyr-tRNA-ligase"/>
</dbReference>
<evidence type="ECO:0000256" key="9">
    <source>
        <dbReference type="ARBA" id="ARBA00048248"/>
    </source>
</evidence>
<dbReference type="InterPro" id="IPR024088">
    <property type="entry name" value="Tyr-tRNA-ligase_bac-type"/>
</dbReference>
<reference evidence="14 15" key="1">
    <citation type="journal article" date="2017" name="MBio">
        <title>Type VI secretion-mediated competition in the bee gut microbiome.</title>
        <authorList>
            <person name="Steele M.I."/>
            <person name="Kwong W.K."/>
            <person name="Powell J.E."/>
            <person name="Whiteley M."/>
            <person name="Moran N.A."/>
        </authorList>
    </citation>
    <scope>NUCLEOTIDE SEQUENCE [LARGE SCALE GENOMIC DNA]</scope>
    <source>
        <strain evidence="14 15">App2-2</strain>
    </source>
</reference>
<comment type="caution">
    <text evidence="14">The sequence shown here is derived from an EMBL/GenBank/DDBJ whole genome shotgun (WGS) entry which is preliminary data.</text>
</comment>
<accession>A0A2N9WTU3</accession>
<evidence type="ECO:0000256" key="2">
    <source>
        <dbReference type="ARBA" id="ARBA00022490"/>
    </source>
</evidence>
<keyword evidence="2 11" id="KW-0963">Cytoplasm</keyword>
<dbReference type="SUPFAM" id="SSF52374">
    <property type="entry name" value="Nucleotidylyl transferase"/>
    <property type="match status" value="1"/>
</dbReference>
<dbReference type="GO" id="GO:0005524">
    <property type="term" value="F:ATP binding"/>
    <property type="evidence" value="ECO:0007669"/>
    <property type="project" value="UniProtKB-UniRule"/>
</dbReference>
<keyword evidence="4 11" id="KW-0547">Nucleotide-binding</keyword>
<evidence type="ECO:0000256" key="7">
    <source>
        <dbReference type="ARBA" id="ARBA00022917"/>
    </source>
</evidence>
<protein>
    <recommendedName>
        <fullName evidence="11">Tyrosine--tRNA ligase</fullName>
        <ecNumber evidence="11">6.1.1.1</ecNumber>
    </recommendedName>
    <alternativeName>
        <fullName evidence="11">Tyrosyl-tRNA synthetase</fullName>
        <shortName evidence="11">TyrRS</shortName>
    </alternativeName>
</protein>
<dbReference type="PROSITE" id="PS00178">
    <property type="entry name" value="AA_TRNA_LIGASE_I"/>
    <property type="match status" value="1"/>
</dbReference>
<keyword evidence="7 11" id="KW-0648">Protein biosynthesis</keyword>
<dbReference type="Proteomes" id="UP000231293">
    <property type="component" value="Unassembled WGS sequence"/>
</dbReference>
<dbReference type="RefSeq" id="WP_100113640.1">
    <property type="nucleotide sequence ID" value="NZ_MDVB01000065.1"/>
</dbReference>
<dbReference type="Gene3D" id="3.10.290.10">
    <property type="entry name" value="RNA-binding S4 domain"/>
    <property type="match status" value="1"/>
</dbReference>
<dbReference type="Pfam" id="PF22421">
    <property type="entry name" value="SYY_C-terminal"/>
    <property type="match status" value="1"/>
</dbReference>
<evidence type="ECO:0000256" key="8">
    <source>
        <dbReference type="ARBA" id="ARBA00023146"/>
    </source>
</evidence>
<dbReference type="EMBL" id="MDVB01000065">
    <property type="protein sequence ID" value="PIT15098.1"/>
    <property type="molecule type" value="Genomic_DNA"/>
</dbReference>
<evidence type="ECO:0000256" key="3">
    <source>
        <dbReference type="ARBA" id="ARBA00022598"/>
    </source>
</evidence>
<organism evidence="14 15">
    <name type="scientific">Snodgrassella alvi</name>
    <dbReference type="NCBI Taxonomy" id="1196083"/>
    <lineage>
        <taxon>Bacteria</taxon>
        <taxon>Pseudomonadati</taxon>
        <taxon>Pseudomonadota</taxon>
        <taxon>Betaproteobacteria</taxon>
        <taxon>Neisseriales</taxon>
        <taxon>Neisseriaceae</taxon>
        <taxon>Snodgrassella</taxon>
    </lineage>
</organism>
<dbReference type="CDD" id="cd00165">
    <property type="entry name" value="S4"/>
    <property type="match status" value="1"/>
</dbReference>
<keyword evidence="5 11" id="KW-0067">ATP-binding</keyword>
<dbReference type="GO" id="GO:0006437">
    <property type="term" value="P:tyrosyl-tRNA aminoacylation"/>
    <property type="evidence" value="ECO:0007669"/>
    <property type="project" value="UniProtKB-UniRule"/>
</dbReference>
<dbReference type="Gene3D" id="1.10.240.10">
    <property type="entry name" value="Tyrosyl-Transfer RNA Synthetase"/>
    <property type="match status" value="1"/>
</dbReference>
<keyword evidence="6 12" id="KW-0694">RNA-binding</keyword>
<dbReference type="InterPro" id="IPR001412">
    <property type="entry name" value="aa-tRNA-synth_I_CS"/>
</dbReference>
<dbReference type="GO" id="GO:0003723">
    <property type="term" value="F:RNA binding"/>
    <property type="evidence" value="ECO:0007669"/>
    <property type="project" value="UniProtKB-KW"/>
</dbReference>
<feature type="binding site" evidence="11">
    <location>
        <position position="172"/>
    </location>
    <ligand>
        <name>L-tyrosine</name>
        <dbReference type="ChEBI" id="CHEBI:58315"/>
    </ligand>
</feature>
<comment type="catalytic activity">
    <reaction evidence="9 11">
        <text>tRNA(Tyr) + L-tyrosine + ATP = L-tyrosyl-tRNA(Tyr) + AMP + diphosphate + H(+)</text>
        <dbReference type="Rhea" id="RHEA:10220"/>
        <dbReference type="Rhea" id="RHEA-COMP:9706"/>
        <dbReference type="Rhea" id="RHEA-COMP:9707"/>
        <dbReference type="ChEBI" id="CHEBI:15378"/>
        <dbReference type="ChEBI" id="CHEBI:30616"/>
        <dbReference type="ChEBI" id="CHEBI:33019"/>
        <dbReference type="ChEBI" id="CHEBI:58315"/>
        <dbReference type="ChEBI" id="CHEBI:78442"/>
        <dbReference type="ChEBI" id="CHEBI:78536"/>
        <dbReference type="ChEBI" id="CHEBI:456215"/>
        <dbReference type="EC" id="6.1.1.1"/>
    </reaction>
</comment>
<dbReference type="InterPro" id="IPR024107">
    <property type="entry name" value="Tyr-tRNA-ligase_bac_1"/>
</dbReference>
<dbReference type="InterPro" id="IPR054608">
    <property type="entry name" value="SYY-like_C"/>
</dbReference>
<comment type="similarity">
    <text evidence="10 11">Belongs to the class-I aminoacyl-tRNA synthetase family. TyrS type 1 subfamily.</text>
</comment>
<dbReference type="InterPro" id="IPR002305">
    <property type="entry name" value="aa-tRNA-synth_Ic"/>
</dbReference>
<proteinExistence type="inferred from homology"/>
<dbReference type="GO" id="GO:0005829">
    <property type="term" value="C:cytosol"/>
    <property type="evidence" value="ECO:0007669"/>
    <property type="project" value="TreeGrafter"/>
</dbReference>
<dbReference type="Pfam" id="PF00579">
    <property type="entry name" value="tRNA-synt_1b"/>
    <property type="match status" value="1"/>
</dbReference>
<dbReference type="HAMAP" id="MF_02006">
    <property type="entry name" value="Tyr_tRNA_synth_type1"/>
    <property type="match status" value="1"/>
</dbReference>
<feature type="binding site" evidence="11">
    <location>
        <position position="235"/>
    </location>
    <ligand>
        <name>ATP</name>
        <dbReference type="ChEBI" id="CHEBI:30616"/>
    </ligand>
</feature>
<keyword evidence="8 11" id="KW-0030">Aminoacyl-tRNA synthetase</keyword>
<dbReference type="PANTHER" id="PTHR11766:SF0">
    <property type="entry name" value="TYROSINE--TRNA LIGASE, MITOCHONDRIAL"/>
    <property type="match status" value="1"/>
</dbReference>
<evidence type="ECO:0000256" key="5">
    <source>
        <dbReference type="ARBA" id="ARBA00022840"/>
    </source>
</evidence>
<evidence type="ECO:0000256" key="11">
    <source>
        <dbReference type="HAMAP-Rule" id="MF_02006"/>
    </source>
</evidence>
<dbReference type="PRINTS" id="PR01040">
    <property type="entry name" value="TRNASYNTHTYR"/>
</dbReference>
<dbReference type="InterPro" id="IPR036986">
    <property type="entry name" value="S4_RNA-bd_sf"/>
</dbReference>
<sequence length="421" mass="46535">MTSVVHDLQQRGLIAQTTDAQALDTLLNEQKITLYCGFDPTADSLHIGHLLPILVLRRFQLAGHTPIALVGGATGMIGDPSFKAQERSLNTLETVQHWVAKIRAQLQPFLSFSGENAAIMANNYDWFGNMNCLDFLRDIGKHFSVNAMLNKESVKQRLSRDDVGISFTEFAYALLQGYDFAELYRRHGAVLQIGGSDQWGNITGGIDLSRRLHQATVYGLTLPLVTKADGTKFGKTEGGAVWLSAEKTSPYQFYQFWLKVADADVYKFLKYFTFLSVADIDAIEANDQASGTKPQAQRILAEEMTRLIHGEEALAAAQRISASLFAEDQSALTESDFQQLSMDGLPAFTITDSINIVQALTTAALAKSNNEARGFISQGAVMVNGQKLDSADYVFSDSDKRFGQYTIVRRGKRNHALLVWQ</sequence>
<evidence type="ECO:0000256" key="6">
    <source>
        <dbReference type="ARBA" id="ARBA00022884"/>
    </source>
</evidence>
<comment type="subcellular location">
    <subcellularLocation>
        <location evidence="1 11">Cytoplasm</location>
    </subcellularLocation>
</comment>
<evidence type="ECO:0000256" key="1">
    <source>
        <dbReference type="ARBA" id="ARBA00004496"/>
    </source>
</evidence>
<dbReference type="GO" id="GO:0042803">
    <property type="term" value="F:protein homodimerization activity"/>
    <property type="evidence" value="ECO:0007669"/>
    <property type="project" value="UniProtKB-ARBA"/>
</dbReference>
<name>A0A2N9WTU3_9NEIS</name>
<dbReference type="PANTHER" id="PTHR11766">
    <property type="entry name" value="TYROSYL-TRNA SYNTHETASE"/>
    <property type="match status" value="1"/>
</dbReference>
<evidence type="ECO:0000313" key="15">
    <source>
        <dbReference type="Proteomes" id="UP000231293"/>
    </source>
</evidence>
<feature type="binding site" evidence="11">
    <location>
        <position position="176"/>
    </location>
    <ligand>
        <name>L-tyrosine</name>
        <dbReference type="ChEBI" id="CHEBI:58315"/>
    </ligand>
</feature>
<dbReference type="CDD" id="cd00805">
    <property type="entry name" value="TyrRS_core"/>
    <property type="match status" value="1"/>
</dbReference>
<dbReference type="FunFam" id="1.10.240.10:FF:000001">
    <property type="entry name" value="Tyrosine--tRNA ligase"/>
    <property type="match status" value="1"/>
</dbReference>
<evidence type="ECO:0000259" key="13">
    <source>
        <dbReference type="Pfam" id="PF22421"/>
    </source>
</evidence>
<comment type="function">
    <text evidence="11">Catalyzes the attachment of tyrosine to tRNA(Tyr) in a two-step reaction: tyrosine is first activated by ATP to form Tyr-AMP and then transferred to the acceptor end of tRNA(Tyr).</text>
</comment>
<dbReference type="AlphaFoldDB" id="A0A2N9WTU3"/>
<dbReference type="SUPFAM" id="SSF55174">
    <property type="entry name" value="Alpha-L RNA-binding motif"/>
    <property type="match status" value="1"/>
</dbReference>
<dbReference type="FunFam" id="3.40.50.620:FF:000008">
    <property type="entry name" value="Tyrosine--tRNA ligase"/>
    <property type="match status" value="1"/>
</dbReference>
<keyword evidence="3 11" id="KW-0436">Ligase</keyword>
<comment type="subunit">
    <text evidence="11">Homodimer.</text>
</comment>
<evidence type="ECO:0000256" key="10">
    <source>
        <dbReference type="ARBA" id="ARBA00060965"/>
    </source>
</evidence>
<dbReference type="NCBIfam" id="TIGR00234">
    <property type="entry name" value="tyrS"/>
    <property type="match status" value="1"/>
</dbReference>
<evidence type="ECO:0000256" key="4">
    <source>
        <dbReference type="ARBA" id="ARBA00022741"/>
    </source>
</evidence>
<dbReference type="GO" id="GO:0004831">
    <property type="term" value="F:tyrosine-tRNA ligase activity"/>
    <property type="evidence" value="ECO:0007669"/>
    <property type="project" value="UniProtKB-UniRule"/>
</dbReference>
<dbReference type="PROSITE" id="PS50889">
    <property type="entry name" value="S4"/>
    <property type="match status" value="1"/>
</dbReference>
<dbReference type="EC" id="6.1.1.1" evidence="11"/>
<dbReference type="Gene3D" id="3.40.50.620">
    <property type="entry name" value="HUPs"/>
    <property type="match status" value="1"/>
</dbReference>
<feature type="short sequence motif" description="'KMSKS' region" evidence="11">
    <location>
        <begin position="232"/>
        <end position="236"/>
    </location>
</feature>
<evidence type="ECO:0000313" key="14">
    <source>
        <dbReference type="EMBL" id="PIT15098.1"/>
    </source>
</evidence>
<feature type="binding site" evidence="11">
    <location>
        <position position="35"/>
    </location>
    <ligand>
        <name>L-tyrosine</name>
        <dbReference type="ChEBI" id="CHEBI:58315"/>
    </ligand>
</feature>
<dbReference type="InterPro" id="IPR014729">
    <property type="entry name" value="Rossmann-like_a/b/a_fold"/>
</dbReference>
<gene>
    <name evidence="11" type="primary">tyrS</name>
    <name evidence="14" type="ORF">BGI32_06260</name>
</gene>
<feature type="domain" description="Tyrosine--tRNA ligase SYY-like C-terminal" evidence="13">
    <location>
        <begin position="337"/>
        <end position="417"/>
    </location>
</feature>
<feature type="short sequence motif" description="'HIGH' region" evidence="11">
    <location>
        <begin position="40"/>
        <end position="49"/>
    </location>
</feature>
<evidence type="ECO:0000256" key="12">
    <source>
        <dbReference type="PROSITE-ProRule" id="PRU00182"/>
    </source>
</evidence>